<organism evidence="1 2">
    <name type="scientific">Leptotrombidium deliense</name>
    <dbReference type="NCBI Taxonomy" id="299467"/>
    <lineage>
        <taxon>Eukaryota</taxon>
        <taxon>Metazoa</taxon>
        <taxon>Ecdysozoa</taxon>
        <taxon>Arthropoda</taxon>
        <taxon>Chelicerata</taxon>
        <taxon>Arachnida</taxon>
        <taxon>Acari</taxon>
        <taxon>Acariformes</taxon>
        <taxon>Trombidiformes</taxon>
        <taxon>Prostigmata</taxon>
        <taxon>Anystina</taxon>
        <taxon>Parasitengona</taxon>
        <taxon>Trombiculoidea</taxon>
        <taxon>Trombiculidae</taxon>
        <taxon>Leptotrombidium</taxon>
    </lineage>
</organism>
<name>A0A443S667_9ACAR</name>
<accession>A0A443S667</accession>
<comment type="caution">
    <text evidence="1">The sequence shown here is derived from an EMBL/GenBank/DDBJ whole genome shotgun (WGS) entry which is preliminary data.</text>
</comment>
<dbReference type="EMBL" id="NCKV01007305">
    <property type="protein sequence ID" value="RWS23027.1"/>
    <property type="molecule type" value="Genomic_DNA"/>
</dbReference>
<dbReference type="Proteomes" id="UP000288716">
    <property type="component" value="Unassembled WGS sequence"/>
</dbReference>
<evidence type="ECO:0000313" key="2">
    <source>
        <dbReference type="Proteomes" id="UP000288716"/>
    </source>
</evidence>
<keyword evidence="2" id="KW-1185">Reference proteome</keyword>
<dbReference type="PANTHER" id="PTHR43615:SF1">
    <property type="entry name" value="PPDK_N DOMAIN-CONTAINING PROTEIN"/>
    <property type="match status" value="1"/>
</dbReference>
<dbReference type="PANTHER" id="PTHR43615">
    <property type="entry name" value="PHOSPHOENOLPYRUVATE SYNTHASE-RELATED"/>
    <property type="match status" value="1"/>
</dbReference>
<evidence type="ECO:0000313" key="1">
    <source>
        <dbReference type="EMBL" id="RWS23027.1"/>
    </source>
</evidence>
<dbReference type="AlphaFoldDB" id="A0A443S667"/>
<dbReference type="VEuPathDB" id="VectorBase:LDEU009013"/>
<sequence>MFAYCSRYCSDSVGNKGQAFVAPTSDYARDIHVLCSNCDILINYSTDIGWSPYFSIISVVEMGILVSHGPAIAHNLGLPDGAWSEECLSDIEDEIESFIQLEKTTLSKPFVRNSI</sequence>
<gene>
    <name evidence="1" type="ORF">B4U80_09740</name>
</gene>
<protein>
    <submittedName>
        <fullName evidence="1">Uncharacterized protein</fullName>
    </submittedName>
</protein>
<proteinExistence type="predicted"/>
<dbReference type="OrthoDB" id="6123450at2759"/>
<reference evidence="1 2" key="1">
    <citation type="journal article" date="2018" name="Gigascience">
        <title>Genomes of trombidid mites reveal novel predicted allergens and laterally-transferred genes associated with secondary metabolism.</title>
        <authorList>
            <person name="Dong X."/>
            <person name="Chaisiri K."/>
            <person name="Xia D."/>
            <person name="Armstrong S.D."/>
            <person name="Fang Y."/>
            <person name="Donnelly M.J."/>
            <person name="Kadowaki T."/>
            <person name="McGarry J.W."/>
            <person name="Darby A.C."/>
            <person name="Makepeace B.L."/>
        </authorList>
    </citation>
    <scope>NUCLEOTIDE SEQUENCE [LARGE SCALE GENOMIC DNA]</scope>
    <source>
        <strain evidence="1">UoL-UT</strain>
    </source>
</reference>
<dbReference type="InterPro" id="IPR051549">
    <property type="entry name" value="PEP_Utilizing_Enz"/>
</dbReference>